<keyword evidence="2" id="KW-1185">Reference proteome</keyword>
<accession>A0A5C4S155</accession>
<dbReference type="RefSeq" id="WP_139626245.1">
    <property type="nucleotide sequence ID" value="NZ_VDCI01000002.1"/>
</dbReference>
<evidence type="ECO:0000313" key="1">
    <source>
        <dbReference type="EMBL" id="TNJ37233.1"/>
    </source>
</evidence>
<sequence length="109" mass="12749">MTQHSTPGHRHPLASLHKCNCGKYHLNYRYIRLTMMKSTLLSLMEECYEWDDKRRRDAGNYRITPFVVMLGFVSVAVAPEDFDEFNEAVQQGAREALHIDELVQQFRTS</sequence>
<comment type="caution">
    <text evidence="1">The sequence shown here is derived from an EMBL/GenBank/DDBJ whole genome shotgun (WGS) entry which is preliminary data.</text>
</comment>
<dbReference type="AlphaFoldDB" id="A0A5C4S155"/>
<reference evidence="1 2" key="1">
    <citation type="submission" date="2019-05" db="EMBL/GenBank/DDBJ databases">
        <title>Draft Whole-Genome sequence of the green sulfur bacterium Prosthecochloris vibrioformis DSM 260.</title>
        <authorList>
            <person name="Meyer T.E."/>
            <person name="Kyndt J.A."/>
        </authorList>
    </citation>
    <scope>NUCLEOTIDE SEQUENCE [LARGE SCALE GENOMIC DNA]</scope>
    <source>
        <strain evidence="1 2">DSM 260</strain>
    </source>
</reference>
<dbReference type="EMBL" id="VDCI01000002">
    <property type="protein sequence ID" value="TNJ37233.1"/>
    <property type="molecule type" value="Genomic_DNA"/>
</dbReference>
<gene>
    <name evidence="1" type="ORF">FGF68_03145</name>
</gene>
<dbReference type="Proteomes" id="UP000309544">
    <property type="component" value="Unassembled WGS sequence"/>
</dbReference>
<organism evidence="1 2">
    <name type="scientific">Prosthecochloris vibrioformis</name>
    <name type="common">Chlorobium vibrioforme</name>
    <dbReference type="NCBI Taxonomy" id="1098"/>
    <lineage>
        <taxon>Bacteria</taxon>
        <taxon>Pseudomonadati</taxon>
        <taxon>Chlorobiota</taxon>
        <taxon>Chlorobiia</taxon>
        <taxon>Chlorobiales</taxon>
        <taxon>Chlorobiaceae</taxon>
        <taxon>Prosthecochloris</taxon>
    </lineage>
</organism>
<name>A0A5C4S155_PROVB</name>
<proteinExistence type="predicted"/>
<protein>
    <submittedName>
        <fullName evidence="1">Uncharacterized protein</fullName>
    </submittedName>
</protein>
<evidence type="ECO:0000313" key="2">
    <source>
        <dbReference type="Proteomes" id="UP000309544"/>
    </source>
</evidence>